<dbReference type="InterPro" id="IPR036097">
    <property type="entry name" value="HisK_dim/P_sf"/>
</dbReference>
<dbReference type="InterPro" id="IPR005467">
    <property type="entry name" value="His_kinase_dom"/>
</dbReference>
<dbReference type="CDD" id="cd00082">
    <property type="entry name" value="HisKA"/>
    <property type="match status" value="1"/>
</dbReference>
<sequence>MRILICSDESDLLLPLLAPLGFTFEVCPGLGRLSEFLASDISAVLIAEEAVRDQGHALEQILQSSTPVIVLAAANPAQQPTAVDGYGAVLLERPFTSRSLCSCLSVLTERARGALLDGDRSAGELALLQSQKMDAVGSLTGGIAHDFNNMLTGIIGALDIMKRRVASGRLEGIERFIEAASVSADRASALTQRLLTFSLRQPLDARPVAVSSLIDSLESLIRRTVSDGISLQGDYQHADARVLADARQLENAILDLAVNARDAMPGGGQLRLHTSLVDLAEGDRAALPDLSPGRYLVIALSDTGSGMSSDTLEKVFDPFFTTKSVGQGSGLGLSMVHGFARQSGGQATIHSERGVGTTVRLFLPACEAVDHQAVVAPVRKVGHRVLLVESDSAVRLLVCEVLGEMGHEVVNATEPQAAIDLLSAGASFDLLVTDASLTGMTGSELADIARGYRPDLPVLLIFAEVNAESAILGQGVRTIGKPFSIRELSETLHDLLPGRR</sequence>
<dbReference type="SUPFAM" id="SSF47384">
    <property type="entry name" value="Homodimeric domain of signal transducing histidine kinase"/>
    <property type="match status" value="1"/>
</dbReference>
<dbReference type="InterPro" id="IPR001789">
    <property type="entry name" value="Sig_transdc_resp-reg_receiver"/>
</dbReference>
<dbReference type="RefSeq" id="WP_179537714.1">
    <property type="nucleotide sequence ID" value="NZ_JACBYV010000001.1"/>
</dbReference>
<evidence type="ECO:0000313" key="8">
    <source>
        <dbReference type="Proteomes" id="UP000578688"/>
    </source>
</evidence>
<dbReference type="PRINTS" id="PR00344">
    <property type="entry name" value="BCTRLSENSOR"/>
</dbReference>
<name>A0A7Z0BML1_9GAMM</name>
<dbReference type="SMART" id="SM00387">
    <property type="entry name" value="HATPase_c"/>
    <property type="match status" value="1"/>
</dbReference>
<evidence type="ECO:0000256" key="4">
    <source>
        <dbReference type="PROSITE-ProRule" id="PRU00169"/>
    </source>
</evidence>
<evidence type="ECO:0000259" key="6">
    <source>
        <dbReference type="PROSITE" id="PS50110"/>
    </source>
</evidence>
<dbReference type="EMBL" id="JACBYV010000001">
    <property type="protein sequence ID" value="NYH71945.1"/>
    <property type="molecule type" value="Genomic_DNA"/>
</dbReference>
<protein>
    <recommendedName>
        <fullName evidence="2">histidine kinase</fullName>
        <ecNumber evidence="2">2.7.13.3</ecNumber>
    </recommendedName>
</protein>
<dbReference type="Gene3D" id="3.30.565.10">
    <property type="entry name" value="Histidine kinase-like ATPase, C-terminal domain"/>
    <property type="match status" value="1"/>
</dbReference>
<dbReference type="SUPFAM" id="SSF55874">
    <property type="entry name" value="ATPase domain of HSP90 chaperone/DNA topoisomerase II/histidine kinase"/>
    <property type="match status" value="1"/>
</dbReference>
<dbReference type="InterPro" id="IPR036890">
    <property type="entry name" value="HATPase_C_sf"/>
</dbReference>
<evidence type="ECO:0000259" key="5">
    <source>
        <dbReference type="PROSITE" id="PS50109"/>
    </source>
</evidence>
<keyword evidence="3 4" id="KW-0597">Phosphoprotein</keyword>
<feature type="domain" description="Response regulatory" evidence="6">
    <location>
        <begin position="384"/>
        <end position="496"/>
    </location>
</feature>
<dbReference type="Proteomes" id="UP000578688">
    <property type="component" value="Unassembled WGS sequence"/>
</dbReference>
<dbReference type="InterPro" id="IPR004358">
    <property type="entry name" value="Sig_transdc_His_kin-like_C"/>
</dbReference>
<accession>A0A7Z0BML1</accession>
<dbReference type="PANTHER" id="PTHR43065">
    <property type="entry name" value="SENSOR HISTIDINE KINASE"/>
    <property type="match status" value="1"/>
</dbReference>
<dbReference type="GO" id="GO:0000155">
    <property type="term" value="F:phosphorelay sensor kinase activity"/>
    <property type="evidence" value="ECO:0007669"/>
    <property type="project" value="InterPro"/>
</dbReference>
<keyword evidence="8" id="KW-1185">Reference proteome</keyword>
<dbReference type="PANTHER" id="PTHR43065:SF42">
    <property type="entry name" value="TWO-COMPONENT SENSOR PPRA"/>
    <property type="match status" value="1"/>
</dbReference>
<keyword evidence="7" id="KW-0808">Transferase</keyword>
<reference evidence="7 8" key="1">
    <citation type="submission" date="2020-07" db="EMBL/GenBank/DDBJ databases">
        <title>Genomic analyses of the natural microbiome of Caenorhabditis elegans.</title>
        <authorList>
            <person name="Samuel B."/>
        </authorList>
    </citation>
    <scope>NUCLEOTIDE SEQUENCE [LARGE SCALE GENOMIC DNA]</scope>
    <source>
        <strain evidence="7 8">BIGb0408</strain>
    </source>
</reference>
<keyword evidence="7" id="KW-0418">Kinase</keyword>
<dbReference type="InterPro" id="IPR003661">
    <property type="entry name" value="HisK_dim/P_dom"/>
</dbReference>
<dbReference type="SMART" id="SM00448">
    <property type="entry name" value="REC"/>
    <property type="match status" value="1"/>
</dbReference>
<evidence type="ECO:0000256" key="3">
    <source>
        <dbReference type="ARBA" id="ARBA00022553"/>
    </source>
</evidence>
<evidence type="ECO:0000256" key="1">
    <source>
        <dbReference type="ARBA" id="ARBA00000085"/>
    </source>
</evidence>
<comment type="caution">
    <text evidence="7">The sequence shown here is derived from an EMBL/GenBank/DDBJ whole genome shotgun (WGS) entry which is preliminary data.</text>
</comment>
<evidence type="ECO:0000313" key="7">
    <source>
        <dbReference type="EMBL" id="NYH71945.1"/>
    </source>
</evidence>
<dbReference type="SUPFAM" id="SSF52172">
    <property type="entry name" value="CheY-like"/>
    <property type="match status" value="1"/>
</dbReference>
<dbReference type="Gene3D" id="1.10.287.130">
    <property type="match status" value="1"/>
</dbReference>
<proteinExistence type="predicted"/>
<organism evidence="7 8">
    <name type="scientific">Phytopseudomonas flavescens</name>
    <dbReference type="NCBI Taxonomy" id="29435"/>
    <lineage>
        <taxon>Bacteria</taxon>
        <taxon>Pseudomonadati</taxon>
        <taxon>Pseudomonadota</taxon>
        <taxon>Gammaproteobacteria</taxon>
        <taxon>Pseudomonadales</taxon>
        <taxon>Pseudomonadaceae</taxon>
        <taxon>Phytopseudomonas</taxon>
    </lineage>
</organism>
<dbReference type="SMART" id="SM00388">
    <property type="entry name" value="HisKA"/>
    <property type="match status" value="1"/>
</dbReference>
<dbReference type="InterPro" id="IPR011006">
    <property type="entry name" value="CheY-like_superfamily"/>
</dbReference>
<evidence type="ECO:0000256" key="2">
    <source>
        <dbReference type="ARBA" id="ARBA00012438"/>
    </source>
</evidence>
<dbReference type="Pfam" id="PF00512">
    <property type="entry name" value="HisKA"/>
    <property type="match status" value="1"/>
</dbReference>
<comment type="catalytic activity">
    <reaction evidence="1">
        <text>ATP + protein L-histidine = ADP + protein N-phospho-L-histidine.</text>
        <dbReference type="EC" id="2.7.13.3"/>
    </reaction>
</comment>
<feature type="domain" description="Histidine kinase" evidence="5">
    <location>
        <begin position="142"/>
        <end position="367"/>
    </location>
</feature>
<dbReference type="InterPro" id="IPR003594">
    <property type="entry name" value="HATPase_dom"/>
</dbReference>
<dbReference type="Pfam" id="PF02518">
    <property type="entry name" value="HATPase_c"/>
    <property type="match status" value="1"/>
</dbReference>
<dbReference type="PROSITE" id="PS50109">
    <property type="entry name" value="HIS_KIN"/>
    <property type="match status" value="1"/>
</dbReference>
<dbReference type="Pfam" id="PF00072">
    <property type="entry name" value="Response_reg"/>
    <property type="match status" value="1"/>
</dbReference>
<dbReference type="Gene3D" id="3.40.50.2300">
    <property type="match status" value="1"/>
</dbReference>
<dbReference type="AlphaFoldDB" id="A0A7Z0BML1"/>
<feature type="modified residue" description="4-aspartylphosphate" evidence="4">
    <location>
        <position position="434"/>
    </location>
</feature>
<dbReference type="EC" id="2.7.13.3" evidence="2"/>
<gene>
    <name evidence="7" type="ORF">FHR27_000555</name>
</gene>
<dbReference type="PROSITE" id="PS50110">
    <property type="entry name" value="RESPONSE_REGULATORY"/>
    <property type="match status" value="1"/>
</dbReference>